<feature type="compositionally biased region" description="Basic residues" evidence="1">
    <location>
        <begin position="88"/>
        <end position="97"/>
    </location>
</feature>
<keyword evidence="3" id="KW-1185">Reference proteome</keyword>
<evidence type="ECO:0000256" key="1">
    <source>
        <dbReference type="SAM" id="MobiDB-lite"/>
    </source>
</evidence>
<protein>
    <submittedName>
        <fullName evidence="2">Uncharacterized protein</fullName>
    </submittedName>
</protein>
<name>A0ABQ7JKR4_9FUNG</name>
<accession>A0ABQ7JKR4</accession>
<feature type="region of interest" description="Disordered" evidence="1">
    <location>
        <begin position="74"/>
        <end position="143"/>
    </location>
</feature>
<feature type="compositionally biased region" description="Low complexity" evidence="1">
    <location>
        <begin position="76"/>
        <end position="87"/>
    </location>
</feature>
<reference evidence="2 3" key="1">
    <citation type="journal article" date="2020" name="Fungal Divers.">
        <title>Resolving the Mortierellaceae phylogeny through synthesis of multi-gene phylogenetics and phylogenomics.</title>
        <authorList>
            <person name="Vandepol N."/>
            <person name="Liber J."/>
            <person name="Desiro A."/>
            <person name="Na H."/>
            <person name="Kennedy M."/>
            <person name="Barry K."/>
            <person name="Grigoriev I.V."/>
            <person name="Miller A.N."/>
            <person name="O'Donnell K."/>
            <person name="Stajich J.E."/>
            <person name="Bonito G."/>
        </authorList>
    </citation>
    <scope>NUCLEOTIDE SEQUENCE [LARGE SCALE GENOMIC DNA]</scope>
    <source>
        <strain evidence="2 3">AD045</strain>
    </source>
</reference>
<sequence>MDTYHDPKSVNIDNPDPALPPIPVHRDPNRGMYYPCTHPDCNHMSILNTNPAQHQVHCKLLQRDLQAAIVGAGAPQQIQKPQQTTQHTQRRHLHARRSANQPLSSSSSSSHSVATVPRPPKKSTSLNARFASKPSTSTSSQLLRSVEQLTNTVYRFEQRLDRQARTIDGMGKQFDWLVDQVENIRIQTASMEAHTESIRINMDLMEDLLGGLLQDSGELKKELRGLQASRGKSGVKFEDLGDQHDMDL</sequence>
<comment type="caution">
    <text evidence="2">The sequence shown here is derived from an EMBL/GenBank/DDBJ whole genome shotgun (WGS) entry which is preliminary data.</text>
</comment>
<evidence type="ECO:0000313" key="2">
    <source>
        <dbReference type="EMBL" id="KAG0278543.1"/>
    </source>
</evidence>
<feature type="compositionally biased region" description="Polar residues" evidence="1">
    <location>
        <begin position="122"/>
        <end position="143"/>
    </location>
</feature>
<feature type="region of interest" description="Disordered" evidence="1">
    <location>
        <begin position="1"/>
        <end position="26"/>
    </location>
</feature>
<dbReference type="Proteomes" id="UP001194696">
    <property type="component" value="Unassembled WGS sequence"/>
</dbReference>
<evidence type="ECO:0000313" key="3">
    <source>
        <dbReference type="Proteomes" id="UP001194696"/>
    </source>
</evidence>
<proteinExistence type="predicted"/>
<dbReference type="EMBL" id="JAAAIM010001439">
    <property type="protein sequence ID" value="KAG0278543.1"/>
    <property type="molecule type" value="Genomic_DNA"/>
</dbReference>
<gene>
    <name evidence="2" type="ORF">BGZ96_002337</name>
</gene>
<organism evidence="2 3">
    <name type="scientific">Linnemannia gamsii</name>
    <dbReference type="NCBI Taxonomy" id="64522"/>
    <lineage>
        <taxon>Eukaryota</taxon>
        <taxon>Fungi</taxon>
        <taxon>Fungi incertae sedis</taxon>
        <taxon>Mucoromycota</taxon>
        <taxon>Mortierellomycotina</taxon>
        <taxon>Mortierellomycetes</taxon>
        <taxon>Mortierellales</taxon>
        <taxon>Mortierellaceae</taxon>
        <taxon>Linnemannia</taxon>
    </lineage>
</organism>